<evidence type="ECO:0000313" key="2">
    <source>
        <dbReference type="EMBL" id="MFC7668275.1"/>
    </source>
</evidence>
<gene>
    <name evidence="2" type="ORF">ACFQT0_13475</name>
</gene>
<evidence type="ECO:0000256" key="1">
    <source>
        <dbReference type="SAM" id="Phobius"/>
    </source>
</evidence>
<feature type="transmembrane region" description="Helical" evidence="1">
    <location>
        <begin position="6"/>
        <end position="28"/>
    </location>
</feature>
<feature type="transmembrane region" description="Helical" evidence="1">
    <location>
        <begin position="40"/>
        <end position="60"/>
    </location>
</feature>
<reference evidence="3" key="1">
    <citation type="journal article" date="2019" name="Int. J. Syst. Evol. Microbiol.">
        <title>The Global Catalogue of Microorganisms (GCM) 10K type strain sequencing project: providing services to taxonomists for standard genome sequencing and annotation.</title>
        <authorList>
            <consortium name="The Broad Institute Genomics Platform"/>
            <consortium name="The Broad Institute Genome Sequencing Center for Infectious Disease"/>
            <person name="Wu L."/>
            <person name="Ma J."/>
        </authorList>
    </citation>
    <scope>NUCLEOTIDE SEQUENCE [LARGE SCALE GENOMIC DNA]</scope>
    <source>
        <strain evidence="3">JCM 19635</strain>
    </source>
</reference>
<comment type="caution">
    <text evidence="2">The sequence shown here is derived from an EMBL/GenBank/DDBJ whole genome shotgun (WGS) entry which is preliminary data.</text>
</comment>
<dbReference type="RefSeq" id="WP_380203455.1">
    <property type="nucleotide sequence ID" value="NZ_JBHTEK010000001.1"/>
</dbReference>
<dbReference type="EMBL" id="JBHTEK010000001">
    <property type="protein sequence ID" value="MFC7668275.1"/>
    <property type="molecule type" value="Genomic_DNA"/>
</dbReference>
<dbReference type="InterPro" id="IPR025461">
    <property type="entry name" value="ABA4-like"/>
</dbReference>
<keyword evidence="1" id="KW-0812">Transmembrane</keyword>
<keyword evidence="1" id="KW-1133">Transmembrane helix</keyword>
<evidence type="ECO:0000313" key="3">
    <source>
        <dbReference type="Proteomes" id="UP001596513"/>
    </source>
</evidence>
<proteinExistence type="predicted"/>
<keyword evidence="1" id="KW-0472">Membrane</keyword>
<protein>
    <submittedName>
        <fullName evidence="2">ABA4-like family protein</fullName>
    </submittedName>
</protein>
<name>A0ABW2U7S2_9BACT</name>
<accession>A0ABW2U7S2</accession>
<sequence length="149" mass="16222">MLTPDFLFTVANQLAFGSWLLLLVAPNWRWTRALVLRGTVPLLLAGAYVILIGYQTLAHPAAGAGFGSLGQVAALFREPWALLAGWVHYLCFDLAIGAWEARDAKRRGVPHLALIPCLAATFMLGPLGLLLYSGVRRFYRPVAAPVPLI</sequence>
<organism evidence="2 3">
    <name type="scientific">Hymenobacter humi</name>
    <dbReference type="NCBI Taxonomy" id="1411620"/>
    <lineage>
        <taxon>Bacteria</taxon>
        <taxon>Pseudomonadati</taxon>
        <taxon>Bacteroidota</taxon>
        <taxon>Cytophagia</taxon>
        <taxon>Cytophagales</taxon>
        <taxon>Hymenobacteraceae</taxon>
        <taxon>Hymenobacter</taxon>
    </lineage>
</organism>
<dbReference type="Pfam" id="PF14108">
    <property type="entry name" value="ABA4-like"/>
    <property type="match status" value="1"/>
</dbReference>
<feature type="transmembrane region" description="Helical" evidence="1">
    <location>
        <begin position="111"/>
        <end position="132"/>
    </location>
</feature>
<keyword evidence="3" id="KW-1185">Reference proteome</keyword>
<dbReference type="Proteomes" id="UP001596513">
    <property type="component" value="Unassembled WGS sequence"/>
</dbReference>